<accession>A0ABN3LGD6</accession>
<dbReference type="EMBL" id="BAAASR010000006">
    <property type="protein sequence ID" value="GAA2483453.1"/>
    <property type="molecule type" value="Genomic_DNA"/>
</dbReference>
<name>A0ABN3LGD6_9ACTN</name>
<evidence type="ECO:0008006" key="3">
    <source>
        <dbReference type="Google" id="ProtNLM"/>
    </source>
</evidence>
<comment type="caution">
    <text evidence="1">The sequence shown here is derived from an EMBL/GenBank/DDBJ whole genome shotgun (WGS) entry which is preliminary data.</text>
</comment>
<keyword evidence="2" id="KW-1185">Reference proteome</keyword>
<evidence type="ECO:0000313" key="1">
    <source>
        <dbReference type="EMBL" id="GAA2483453.1"/>
    </source>
</evidence>
<evidence type="ECO:0000313" key="2">
    <source>
        <dbReference type="Proteomes" id="UP001499942"/>
    </source>
</evidence>
<gene>
    <name evidence="1" type="ORF">GCM10010393_12810</name>
</gene>
<dbReference type="RefSeq" id="WP_344357480.1">
    <property type="nucleotide sequence ID" value="NZ_BAAASR010000006.1"/>
</dbReference>
<reference evidence="1 2" key="1">
    <citation type="journal article" date="2019" name="Int. J. Syst. Evol. Microbiol.">
        <title>The Global Catalogue of Microorganisms (GCM) 10K type strain sequencing project: providing services to taxonomists for standard genome sequencing and annotation.</title>
        <authorList>
            <consortium name="The Broad Institute Genomics Platform"/>
            <consortium name="The Broad Institute Genome Sequencing Center for Infectious Disease"/>
            <person name="Wu L."/>
            <person name="Ma J."/>
        </authorList>
    </citation>
    <scope>NUCLEOTIDE SEQUENCE [LARGE SCALE GENOMIC DNA]</scope>
    <source>
        <strain evidence="1 2">JCM 5062</strain>
    </source>
</reference>
<protein>
    <recommendedName>
        <fullName evidence="3">DUF1990 domain-containing protein</fullName>
    </recommendedName>
</protein>
<proteinExistence type="predicted"/>
<organism evidence="1 2">
    <name type="scientific">Streptomyces gobitricini</name>
    <dbReference type="NCBI Taxonomy" id="68211"/>
    <lineage>
        <taxon>Bacteria</taxon>
        <taxon>Bacillati</taxon>
        <taxon>Actinomycetota</taxon>
        <taxon>Actinomycetes</taxon>
        <taxon>Kitasatosporales</taxon>
        <taxon>Streptomycetaceae</taxon>
        <taxon>Streptomyces</taxon>
    </lineage>
</organism>
<dbReference type="Proteomes" id="UP001499942">
    <property type="component" value="Unassembled WGS sequence"/>
</dbReference>
<sequence length="198" mass="22124">MTARLDHWLPGAQWRTHHDRSVAAPEPEAARALKEVTFSEMTVMRPLMTLRTLPSRLLGHSDRKLIAGDADAIQGMKRMGFIVLDDVPGGELIMGFVGQPWKPSLPKAVVPGLSPEEFMAFDRPGYVKGVFGLWAEPGGAGARLHTETRVYATDPRAARRFKPYWLVIEPFSSLMRRDLLGAVGRRAERTAREGRHSR</sequence>